<sequence length="253" mass="27066">MDARDGGRAASEVRSRNGGSASGMRSGRCLCLTLRASVATHSARRGGAAIADHAARRAALANRPARDPSRPSAFLAVRQRKRARVARRGERNGRMSRPSRRGRSPRPSERPARVTATPLSRRETAARAPAGSEERRSERGKARVGGRRRDATVTESGRGASNGPQRRAETGTRGAGPGHVPTRAQGAGRPTPCRRRLEAQVGTQRPRYGTGRLWRPSLRRPAARFLAALAFGASAAGGGCVAARPLTRLRRRA</sequence>
<dbReference type="VEuPathDB" id="TriTrypDB:TvY486_0011080"/>
<feature type="region of interest" description="Disordered" evidence="1">
    <location>
        <begin position="1"/>
        <end position="27"/>
    </location>
</feature>
<keyword evidence="2" id="KW-0472">Membrane</keyword>
<name>F9WLM8_TRYVY</name>
<accession>F9WLM8</accession>
<evidence type="ECO:0000256" key="1">
    <source>
        <dbReference type="SAM" id="MobiDB-lite"/>
    </source>
</evidence>
<keyword evidence="4" id="KW-1185">Reference proteome</keyword>
<feature type="transmembrane region" description="Helical" evidence="2">
    <location>
        <begin position="225"/>
        <end position="243"/>
    </location>
</feature>
<evidence type="ECO:0000313" key="3">
    <source>
        <dbReference type="EMBL" id="CCD18420.1"/>
    </source>
</evidence>
<protein>
    <submittedName>
        <fullName evidence="3">Uncharacterized protein</fullName>
    </submittedName>
</protein>
<evidence type="ECO:0000256" key="2">
    <source>
        <dbReference type="SAM" id="Phobius"/>
    </source>
</evidence>
<keyword evidence="2" id="KW-0812">Transmembrane</keyword>
<evidence type="ECO:0000313" key="4">
    <source>
        <dbReference type="Proteomes" id="UP000009027"/>
    </source>
</evidence>
<organism evidence="3 4">
    <name type="scientific">Trypanosoma vivax (strain Y486)</name>
    <dbReference type="NCBI Taxonomy" id="1055687"/>
    <lineage>
        <taxon>Eukaryota</taxon>
        <taxon>Discoba</taxon>
        <taxon>Euglenozoa</taxon>
        <taxon>Kinetoplastea</taxon>
        <taxon>Metakinetoplastina</taxon>
        <taxon>Trypanosomatida</taxon>
        <taxon>Trypanosomatidae</taxon>
        <taxon>Trypanosoma</taxon>
        <taxon>Duttonella</taxon>
    </lineage>
</organism>
<dbReference type="AlphaFoldDB" id="F9WLM8"/>
<reference evidence="3 4" key="1">
    <citation type="journal article" date="2012" name="Proc. Natl. Acad. Sci. U.S.A.">
        <title>Antigenic diversity is generated by distinct evolutionary mechanisms in African trypanosome species.</title>
        <authorList>
            <person name="Jackson A.P."/>
            <person name="Berry A."/>
            <person name="Aslett M."/>
            <person name="Allison H.C."/>
            <person name="Burton P."/>
            <person name="Vavrova-Anderson J."/>
            <person name="Brown R."/>
            <person name="Browne H."/>
            <person name="Corton N."/>
            <person name="Hauser H."/>
            <person name="Gamble J."/>
            <person name="Gilderthorp R."/>
            <person name="Marcello L."/>
            <person name="McQuillan J."/>
            <person name="Otto T.D."/>
            <person name="Quail M.A."/>
            <person name="Sanders M.J."/>
            <person name="van Tonder A."/>
            <person name="Ginger M.L."/>
            <person name="Field M.C."/>
            <person name="Barry J.D."/>
            <person name="Hertz-Fowler C."/>
            <person name="Berriman M."/>
        </authorList>
    </citation>
    <scope>NUCLEOTIDE SEQUENCE</scope>
    <source>
        <strain evidence="3 4">Y486</strain>
    </source>
</reference>
<dbReference type="Proteomes" id="UP000009027">
    <property type="component" value="Unassembled WGS sequence"/>
</dbReference>
<keyword evidence="2" id="KW-1133">Transmembrane helix</keyword>
<gene>
    <name evidence="3" type="ORF">TvY486_0011080</name>
</gene>
<feature type="compositionally biased region" description="Basic and acidic residues" evidence="1">
    <location>
        <begin position="1"/>
        <end position="15"/>
    </location>
</feature>
<feature type="region of interest" description="Disordered" evidence="1">
    <location>
        <begin position="59"/>
        <end position="214"/>
    </location>
</feature>
<feature type="compositionally biased region" description="Basic and acidic residues" evidence="1">
    <location>
        <begin position="132"/>
        <end position="152"/>
    </location>
</feature>
<proteinExistence type="predicted"/>
<dbReference type="EMBL" id="CAEX01001114">
    <property type="protein sequence ID" value="CCD18420.1"/>
    <property type="molecule type" value="Genomic_DNA"/>
</dbReference>